<dbReference type="EMBL" id="RRNI01000007">
    <property type="protein sequence ID" value="TJH22653.1"/>
    <property type="molecule type" value="Genomic_DNA"/>
</dbReference>
<organism evidence="1 2">
    <name type="scientific">Escherichia coli</name>
    <dbReference type="NCBI Taxonomy" id="562"/>
    <lineage>
        <taxon>Bacteria</taxon>
        <taxon>Pseudomonadati</taxon>
        <taxon>Pseudomonadota</taxon>
        <taxon>Gammaproteobacteria</taxon>
        <taxon>Enterobacterales</taxon>
        <taxon>Enterobacteriaceae</taxon>
        <taxon>Escherichia</taxon>
    </lineage>
</organism>
<name>A0AAQ2DUM1_ECOLX</name>
<comment type="caution">
    <text evidence="1">The sequence shown here is derived from an EMBL/GenBank/DDBJ whole genome shotgun (WGS) entry which is preliminary data.</text>
</comment>
<dbReference type="Proteomes" id="UP000306700">
    <property type="component" value="Unassembled WGS sequence"/>
</dbReference>
<reference evidence="1 2" key="1">
    <citation type="submission" date="2018-12" db="EMBL/GenBank/DDBJ databases">
        <title>Food and Water Safety Consortium.</title>
        <authorList>
            <person name="Tyson S."/>
            <person name="Peterson C.-L."/>
            <person name="Olson A."/>
            <person name="Tyler S."/>
            <person name="Cabral J."/>
            <person name="Lynch T."/>
            <person name="Knox N."/>
            <person name="Van Domselaar G."/>
            <person name="Graham M."/>
        </authorList>
    </citation>
    <scope>NUCLEOTIDE SEQUENCE [LARGE SCALE GENOMIC DNA]</scope>
    <source>
        <strain evidence="1 2">FWSEC0384</strain>
    </source>
</reference>
<evidence type="ECO:0000313" key="2">
    <source>
        <dbReference type="Proteomes" id="UP000306700"/>
    </source>
</evidence>
<accession>A0AAQ2DUM1</accession>
<dbReference type="RefSeq" id="WP_000707055.1">
    <property type="nucleotide sequence ID" value="NZ_JAIWLP010000039.1"/>
</dbReference>
<dbReference type="AlphaFoldDB" id="A0AAQ2DUM1"/>
<evidence type="ECO:0000313" key="1">
    <source>
        <dbReference type="EMBL" id="TJH22653.1"/>
    </source>
</evidence>
<sequence length="162" mass="18718">MKIVVRQNKDVPPYWELINDNLLFVSPAFEHGDDCIEALEKFTTLIKTPVFIESDGKCVDENLASENSVTVVLREIKSCWVWSLFYVFDDKPAKIYGFTGDKNKTKEQAQSDAQLFCDLIYKAKIYDGYNVLISASRFSLRYAREHGIKDIHPSSKFYKPLF</sequence>
<gene>
    <name evidence="1" type="ORF">C9160_08470</name>
</gene>
<protein>
    <submittedName>
        <fullName evidence="1">Uncharacterized protein</fullName>
    </submittedName>
</protein>
<proteinExistence type="predicted"/>